<dbReference type="RefSeq" id="WP_087080901.1">
    <property type="nucleotide sequence ID" value="NZ_CABPSE010000005.1"/>
</dbReference>
<dbReference type="Proteomes" id="UP000383971">
    <property type="component" value="Unassembled WGS sequence"/>
</dbReference>
<proteinExistence type="predicted"/>
<accession>A0A5E4UG70</accession>
<reference evidence="1 2" key="1">
    <citation type="submission" date="2019-08" db="EMBL/GenBank/DDBJ databases">
        <authorList>
            <person name="Peeters C."/>
        </authorList>
    </citation>
    <scope>NUCLEOTIDE SEQUENCE [LARGE SCALE GENOMIC DNA]</scope>
    <source>
        <strain evidence="1 2">LMG 31111</strain>
    </source>
</reference>
<dbReference type="SUPFAM" id="SSF75169">
    <property type="entry name" value="DsrEFH-like"/>
    <property type="match status" value="1"/>
</dbReference>
<dbReference type="AlphaFoldDB" id="A0A5E4UG70"/>
<keyword evidence="2" id="KW-1185">Reference proteome</keyword>
<dbReference type="InterPro" id="IPR027396">
    <property type="entry name" value="DsrEFH-like"/>
</dbReference>
<sequence length="124" mass="12802">MLQTAAFVSTLFHGPGNADKMTVALTMALNARLKGHSACLILMAEGVALGVPGTADGINIGQPFEPAADLLSKYLAEGGRVAICKSCMLHNGLSAEQMDARFEIITAPDVVDMLMGAVGSLQVA</sequence>
<dbReference type="Gene3D" id="3.40.1260.10">
    <property type="entry name" value="DsrEFH-like"/>
    <property type="match status" value="1"/>
</dbReference>
<protein>
    <submittedName>
        <fullName evidence="1">Uncharacterized protein</fullName>
    </submittedName>
</protein>
<dbReference type="EMBL" id="CABPSE010000005">
    <property type="protein sequence ID" value="VVD98703.1"/>
    <property type="molecule type" value="Genomic_DNA"/>
</dbReference>
<name>A0A5E4UG70_9BURK</name>
<evidence type="ECO:0000313" key="2">
    <source>
        <dbReference type="Proteomes" id="UP000383971"/>
    </source>
</evidence>
<gene>
    <name evidence="1" type="ORF">PCO31111_02030</name>
</gene>
<organism evidence="1 2">
    <name type="scientific">Pandoraea communis</name>
    <dbReference type="NCBI Taxonomy" id="2508297"/>
    <lineage>
        <taxon>Bacteria</taxon>
        <taxon>Pseudomonadati</taxon>
        <taxon>Pseudomonadota</taxon>
        <taxon>Betaproteobacteria</taxon>
        <taxon>Burkholderiales</taxon>
        <taxon>Burkholderiaceae</taxon>
        <taxon>Pandoraea</taxon>
    </lineage>
</organism>
<dbReference type="Pfam" id="PF02635">
    <property type="entry name" value="DsrE"/>
    <property type="match status" value="1"/>
</dbReference>
<dbReference type="InterPro" id="IPR003787">
    <property type="entry name" value="Sulphur_relay_DsrE/F-like"/>
</dbReference>
<evidence type="ECO:0000313" key="1">
    <source>
        <dbReference type="EMBL" id="VVD98703.1"/>
    </source>
</evidence>